<evidence type="ECO:0000313" key="3">
    <source>
        <dbReference type="Proteomes" id="UP001446871"/>
    </source>
</evidence>
<dbReference type="SUPFAM" id="SSF53474">
    <property type="entry name" value="alpha/beta-Hydrolases"/>
    <property type="match status" value="1"/>
</dbReference>
<organism evidence="2 3">
    <name type="scientific">Apiospora saccharicola</name>
    <dbReference type="NCBI Taxonomy" id="335842"/>
    <lineage>
        <taxon>Eukaryota</taxon>
        <taxon>Fungi</taxon>
        <taxon>Dikarya</taxon>
        <taxon>Ascomycota</taxon>
        <taxon>Pezizomycotina</taxon>
        <taxon>Sordariomycetes</taxon>
        <taxon>Xylariomycetidae</taxon>
        <taxon>Amphisphaeriales</taxon>
        <taxon>Apiosporaceae</taxon>
        <taxon>Apiospora</taxon>
    </lineage>
</organism>
<evidence type="ECO:0000313" key="2">
    <source>
        <dbReference type="EMBL" id="KAK8045952.1"/>
    </source>
</evidence>
<keyword evidence="3" id="KW-1185">Reference proteome</keyword>
<dbReference type="Pfam" id="PF07859">
    <property type="entry name" value="Abhydrolase_3"/>
    <property type="match status" value="1"/>
</dbReference>
<dbReference type="Proteomes" id="UP001446871">
    <property type="component" value="Unassembled WGS sequence"/>
</dbReference>
<dbReference type="EMBL" id="JAQQWM010000009">
    <property type="protein sequence ID" value="KAK8045952.1"/>
    <property type="molecule type" value="Genomic_DNA"/>
</dbReference>
<reference evidence="2 3" key="1">
    <citation type="submission" date="2023-01" db="EMBL/GenBank/DDBJ databases">
        <title>Analysis of 21 Apiospora genomes using comparative genomics revels a genus with tremendous synthesis potential of carbohydrate active enzymes and secondary metabolites.</title>
        <authorList>
            <person name="Sorensen T."/>
        </authorList>
    </citation>
    <scope>NUCLEOTIDE SEQUENCE [LARGE SCALE GENOMIC DNA]</scope>
    <source>
        <strain evidence="2 3">CBS 83171</strain>
    </source>
</reference>
<dbReference type="InterPro" id="IPR029058">
    <property type="entry name" value="AB_hydrolase_fold"/>
</dbReference>
<comment type="caution">
    <text evidence="2">The sequence shown here is derived from an EMBL/GenBank/DDBJ whole genome shotgun (WGS) entry which is preliminary data.</text>
</comment>
<dbReference type="InterPro" id="IPR013094">
    <property type="entry name" value="AB_hydrolase_3"/>
</dbReference>
<gene>
    <name evidence="2" type="ORF">PG996_014016</name>
</gene>
<proteinExistence type="predicted"/>
<evidence type="ECO:0000259" key="1">
    <source>
        <dbReference type="Pfam" id="PF07859"/>
    </source>
</evidence>
<dbReference type="Gene3D" id="3.40.50.1820">
    <property type="entry name" value="alpha/beta hydrolase"/>
    <property type="match status" value="1"/>
</dbReference>
<dbReference type="InterPro" id="IPR050466">
    <property type="entry name" value="Carboxylest/Gibb_receptor"/>
</dbReference>
<dbReference type="PANTHER" id="PTHR23024:SF242">
    <property type="entry name" value="ALPHA_BETA HYDROLASE FOLD-3 DOMAIN-CONTAINING PROTEIN-RELATED"/>
    <property type="match status" value="1"/>
</dbReference>
<feature type="domain" description="Alpha/beta hydrolase fold-3" evidence="1">
    <location>
        <begin position="78"/>
        <end position="291"/>
    </location>
</feature>
<sequence>MAGHTPARYGELKAAVAAARAQFDAAKAAQPENLAEVLDGVEEQSVKIPSRDGGHTIEGRLYRSTAAAAATSGPTPILVNWHGSGMVFHMFGQDRPFCAQMAREMPGLAILDADYRKGPEDPFPAAVHDVEDALRWVASQPDVYDVRRVAVSGFSAGGLLALVASSSFRSTFTNHADVLRNVQIPVVVAVYPPTDLSVPVAERKQVEKPVRPIPPQMAALFDECYTPDPELRKDPRCSPGRTDPSLFPDHVVIITCGGDNCAPEANDLAEKVKDGKRKVVNEIMEGMPHAFDKTCQPGTPEWEQKDKMNALIVKELKEALRI</sequence>
<dbReference type="PANTHER" id="PTHR23024">
    <property type="entry name" value="ARYLACETAMIDE DEACETYLASE"/>
    <property type="match status" value="1"/>
</dbReference>
<protein>
    <recommendedName>
        <fullName evidence="1">Alpha/beta hydrolase fold-3 domain-containing protein</fullName>
    </recommendedName>
</protein>
<accession>A0ABR1THR9</accession>
<name>A0ABR1THR9_9PEZI</name>